<dbReference type="PANTHER" id="PTHR43133:SF46">
    <property type="entry name" value="RNA POLYMERASE SIGMA-70 FACTOR ECF SUBFAMILY"/>
    <property type="match status" value="1"/>
</dbReference>
<dbReference type="CDD" id="cd06171">
    <property type="entry name" value="Sigma70_r4"/>
    <property type="match status" value="1"/>
</dbReference>
<sequence>MNVHFDERAVLNELKAGSEAAFEKIYLHFWESLFNHTYQRIKDEDEVKELIQDLFAELWQKRHTLAIHTSLSAYLHTAIRYKLFKYTKSKIAREKYADKYPHPDSTNATGDTLEYHELNQAFENALASLPLQPRRVFELKYYHDMSYLEIANSLQISISTVEKHMIKALKCIRKRIKRFTSQ</sequence>
<dbReference type="Gene3D" id="1.10.10.10">
    <property type="entry name" value="Winged helix-like DNA-binding domain superfamily/Winged helix DNA-binding domain"/>
    <property type="match status" value="1"/>
</dbReference>
<evidence type="ECO:0000259" key="5">
    <source>
        <dbReference type="Pfam" id="PF08281"/>
    </source>
</evidence>
<dbReference type="Proteomes" id="UP000198916">
    <property type="component" value="Unassembled WGS sequence"/>
</dbReference>
<dbReference type="GO" id="GO:0006352">
    <property type="term" value="P:DNA-templated transcription initiation"/>
    <property type="evidence" value="ECO:0007669"/>
    <property type="project" value="InterPro"/>
</dbReference>
<dbReference type="STRING" id="332977.SAMN05421740_103159"/>
<dbReference type="InterPro" id="IPR036388">
    <property type="entry name" value="WH-like_DNA-bd_sf"/>
</dbReference>
<evidence type="ECO:0000256" key="4">
    <source>
        <dbReference type="ARBA" id="ARBA00023163"/>
    </source>
</evidence>
<dbReference type="AlphaFoldDB" id="A0A1H7LHZ3"/>
<evidence type="ECO:0000313" key="7">
    <source>
        <dbReference type="Proteomes" id="UP000198916"/>
    </source>
</evidence>
<dbReference type="SUPFAM" id="SSF88659">
    <property type="entry name" value="Sigma3 and sigma4 domains of RNA polymerase sigma factors"/>
    <property type="match status" value="1"/>
</dbReference>
<accession>A0A1H7LHZ3</accession>
<dbReference type="RefSeq" id="WP_143053844.1">
    <property type="nucleotide sequence ID" value="NZ_FNZR01000003.1"/>
</dbReference>
<proteinExistence type="inferred from homology"/>
<keyword evidence="7" id="KW-1185">Reference proteome</keyword>
<protein>
    <submittedName>
        <fullName evidence="6">RNA polymerase sigma-70 factor, ECF subfamily</fullName>
    </submittedName>
</protein>
<organism evidence="6 7">
    <name type="scientific">Parapedobacter koreensis</name>
    <dbReference type="NCBI Taxonomy" id="332977"/>
    <lineage>
        <taxon>Bacteria</taxon>
        <taxon>Pseudomonadati</taxon>
        <taxon>Bacteroidota</taxon>
        <taxon>Sphingobacteriia</taxon>
        <taxon>Sphingobacteriales</taxon>
        <taxon>Sphingobacteriaceae</taxon>
        <taxon>Parapedobacter</taxon>
    </lineage>
</organism>
<dbReference type="GO" id="GO:0003677">
    <property type="term" value="F:DNA binding"/>
    <property type="evidence" value="ECO:0007669"/>
    <property type="project" value="InterPro"/>
</dbReference>
<dbReference type="InterPro" id="IPR014284">
    <property type="entry name" value="RNA_pol_sigma-70_dom"/>
</dbReference>
<dbReference type="OrthoDB" id="654988at2"/>
<dbReference type="NCBIfam" id="TIGR02985">
    <property type="entry name" value="Sig70_bacteroi1"/>
    <property type="match status" value="1"/>
</dbReference>
<reference evidence="7" key="1">
    <citation type="submission" date="2016-10" db="EMBL/GenBank/DDBJ databases">
        <authorList>
            <person name="Varghese N."/>
            <person name="Submissions S."/>
        </authorList>
    </citation>
    <scope>NUCLEOTIDE SEQUENCE [LARGE SCALE GENOMIC DNA]</scope>
    <source>
        <strain evidence="7">Jip14</strain>
    </source>
</reference>
<name>A0A1H7LHZ3_9SPHI</name>
<dbReference type="InterPro" id="IPR013324">
    <property type="entry name" value="RNA_pol_sigma_r3/r4-like"/>
</dbReference>
<evidence type="ECO:0000256" key="2">
    <source>
        <dbReference type="ARBA" id="ARBA00023015"/>
    </source>
</evidence>
<evidence type="ECO:0000313" key="6">
    <source>
        <dbReference type="EMBL" id="SEK98007.1"/>
    </source>
</evidence>
<dbReference type="InterPro" id="IPR039425">
    <property type="entry name" value="RNA_pol_sigma-70-like"/>
</dbReference>
<gene>
    <name evidence="6" type="ORF">SAMN05421740_103159</name>
</gene>
<dbReference type="InterPro" id="IPR013249">
    <property type="entry name" value="RNA_pol_sigma70_r4_t2"/>
</dbReference>
<evidence type="ECO:0000256" key="1">
    <source>
        <dbReference type="ARBA" id="ARBA00010641"/>
    </source>
</evidence>
<dbReference type="PANTHER" id="PTHR43133">
    <property type="entry name" value="RNA POLYMERASE ECF-TYPE SIGMA FACTO"/>
    <property type="match status" value="1"/>
</dbReference>
<dbReference type="SUPFAM" id="SSF88946">
    <property type="entry name" value="Sigma2 domain of RNA polymerase sigma factors"/>
    <property type="match status" value="1"/>
</dbReference>
<keyword evidence="3" id="KW-0731">Sigma factor</keyword>
<keyword evidence="2" id="KW-0805">Transcription regulation</keyword>
<evidence type="ECO:0000256" key="3">
    <source>
        <dbReference type="ARBA" id="ARBA00023082"/>
    </source>
</evidence>
<keyword evidence="4" id="KW-0804">Transcription</keyword>
<dbReference type="GO" id="GO:0016987">
    <property type="term" value="F:sigma factor activity"/>
    <property type="evidence" value="ECO:0007669"/>
    <property type="project" value="UniProtKB-KW"/>
</dbReference>
<dbReference type="InterPro" id="IPR013325">
    <property type="entry name" value="RNA_pol_sigma_r2"/>
</dbReference>
<feature type="domain" description="RNA polymerase sigma factor 70 region 4 type 2" evidence="5">
    <location>
        <begin position="120"/>
        <end position="171"/>
    </location>
</feature>
<dbReference type="NCBIfam" id="TIGR02937">
    <property type="entry name" value="sigma70-ECF"/>
    <property type="match status" value="1"/>
</dbReference>
<dbReference type="EMBL" id="FNZR01000003">
    <property type="protein sequence ID" value="SEK98007.1"/>
    <property type="molecule type" value="Genomic_DNA"/>
</dbReference>
<dbReference type="Gene3D" id="1.10.1740.10">
    <property type="match status" value="1"/>
</dbReference>
<dbReference type="InterPro" id="IPR014327">
    <property type="entry name" value="RNA_pol_sigma70_bacteroid"/>
</dbReference>
<dbReference type="Pfam" id="PF08281">
    <property type="entry name" value="Sigma70_r4_2"/>
    <property type="match status" value="1"/>
</dbReference>
<comment type="similarity">
    <text evidence="1">Belongs to the sigma-70 factor family. ECF subfamily.</text>
</comment>